<feature type="transmembrane region" description="Helical" evidence="1">
    <location>
        <begin position="69"/>
        <end position="88"/>
    </location>
</feature>
<reference evidence="3" key="1">
    <citation type="journal article" date="2015" name="Nature">
        <title>Complex archaea that bridge the gap between prokaryotes and eukaryotes.</title>
        <authorList>
            <person name="Spang A."/>
            <person name="Saw J.H."/>
            <person name="Jorgensen S.L."/>
            <person name="Zaremba-Niedzwiedzka K."/>
            <person name="Martijn J."/>
            <person name="Lind A.E."/>
            <person name="van Eijk R."/>
            <person name="Schleper C."/>
            <person name="Guy L."/>
            <person name="Ettema T.J."/>
        </authorList>
    </citation>
    <scope>NUCLEOTIDE SEQUENCE</scope>
</reference>
<name>A0A0F9BZH7_9ZZZZ</name>
<feature type="domain" description="Guanylate cyclase" evidence="2">
    <location>
        <begin position="142"/>
        <end position="277"/>
    </location>
</feature>
<dbReference type="GO" id="GO:0035556">
    <property type="term" value="P:intracellular signal transduction"/>
    <property type="evidence" value="ECO:0007669"/>
    <property type="project" value="InterPro"/>
</dbReference>
<proteinExistence type="predicted"/>
<evidence type="ECO:0000256" key="1">
    <source>
        <dbReference type="SAM" id="Phobius"/>
    </source>
</evidence>
<dbReference type="PANTHER" id="PTHR43081:SF18">
    <property type="entry name" value="BLL7624 PROTEIN"/>
    <property type="match status" value="1"/>
</dbReference>
<dbReference type="SUPFAM" id="SSF55073">
    <property type="entry name" value="Nucleotide cyclase"/>
    <property type="match status" value="1"/>
</dbReference>
<dbReference type="InterPro" id="IPR029787">
    <property type="entry name" value="Nucleotide_cyclase"/>
</dbReference>
<organism evidence="3">
    <name type="scientific">marine sediment metagenome</name>
    <dbReference type="NCBI Taxonomy" id="412755"/>
    <lineage>
        <taxon>unclassified sequences</taxon>
        <taxon>metagenomes</taxon>
        <taxon>ecological metagenomes</taxon>
    </lineage>
</organism>
<feature type="non-terminal residue" evidence="3">
    <location>
        <position position="1"/>
    </location>
</feature>
<accession>A0A0F9BZH7</accession>
<evidence type="ECO:0000313" key="3">
    <source>
        <dbReference type="EMBL" id="KKK89841.1"/>
    </source>
</evidence>
<feature type="transmembrane region" description="Helical" evidence="1">
    <location>
        <begin position="12"/>
        <end position="30"/>
    </location>
</feature>
<gene>
    <name evidence="3" type="ORF">LCGC14_2729060</name>
</gene>
<keyword evidence="1" id="KW-0472">Membrane</keyword>
<dbReference type="AlphaFoldDB" id="A0A0F9BZH7"/>
<dbReference type="InterPro" id="IPR050697">
    <property type="entry name" value="Adenylyl/Guanylyl_Cyclase_3/4"/>
</dbReference>
<evidence type="ECO:0000259" key="2">
    <source>
        <dbReference type="PROSITE" id="PS50125"/>
    </source>
</evidence>
<dbReference type="GO" id="GO:0006171">
    <property type="term" value="P:cAMP biosynthetic process"/>
    <property type="evidence" value="ECO:0007669"/>
    <property type="project" value="TreeGrafter"/>
</dbReference>
<dbReference type="CDD" id="cd07302">
    <property type="entry name" value="CHD"/>
    <property type="match status" value="1"/>
</dbReference>
<dbReference type="SMART" id="SM00044">
    <property type="entry name" value="CYCc"/>
    <property type="match status" value="1"/>
</dbReference>
<dbReference type="EMBL" id="LAZR01049353">
    <property type="protein sequence ID" value="KKK89841.1"/>
    <property type="molecule type" value="Genomic_DNA"/>
</dbReference>
<dbReference type="PROSITE" id="PS50125">
    <property type="entry name" value="GUANYLATE_CYCLASE_2"/>
    <property type="match status" value="1"/>
</dbReference>
<dbReference type="Pfam" id="PF00211">
    <property type="entry name" value="Guanylate_cyc"/>
    <property type="match status" value="1"/>
</dbReference>
<dbReference type="PANTHER" id="PTHR43081">
    <property type="entry name" value="ADENYLATE CYCLASE, TERMINAL-DIFFERENTIATION SPECIFIC-RELATED"/>
    <property type="match status" value="1"/>
</dbReference>
<comment type="caution">
    <text evidence="3">The sequence shown here is derived from an EMBL/GenBank/DDBJ whole genome shotgun (WGS) entry which is preliminary data.</text>
</comment>
<keyword evidence="1" id="KW-0812">Transmembrane</keyword>
<protein>
    <recommendedName>
        <fullName evidence="2">Guanylate cyclase domain-containing protein</fullName>
    </recommendedName>
</protein>
<dbReference type="FunFam" id="3.30.70.1230:FF:000025">
    <property type="entry name" value="Adenylate cyclase 1"/>
    <property type="match status" value="1"/>
</dbReference>
<keyword evidence="1" id="KW-1133">Transmembrane helix</keyword>
<dbReference type="InterPro" id="IPR001054">
    <property type="entry name" value="A/G_cyclase"/>
</dbReference>
<sequence>FLLGCLVVAIDLNPLPSLLFILTLQFNALINGGIKRLIPDNLALGLGLILLILIQQPQLHFSVDLKTSIAPLIALGIYICIYGASSFNQINGLLTKQKEVEKQLVQMKLRNYHLSKYLSPTLRKAILSGKDVKLETQRKKLTIFFSDIKGFSELSEEMEADALTSLLNNYLTEMSKIALKYGGTIDKFIGDAIMVFFGDPASHGIKEDCVAAVSMAIAMKKHMKELQQQWINQGIQKPLEIRIGINTGFCTVGNFGTENRLDYTLLGTEVNLASRLESAAEPGEILISHETYSLVKDLIMCYDKGEIQVKGYQQPVRVHSALDLRKNLGKEQTYFEHLTNGFSIYMDLDRVRNYDKDKIMDSLIDAANCLKSKDIF</sequence>
<feature type="transmembrane region" description="Helical" evidence="1">
    <location>
        <begin position="42"/>
        <end position="63"/>
    </location>
</feature>
<dbReference type="Gene3D" id="3.30.70.1230">
    <property type="entry name" value="Nucleotide cyclase"/>
    <property type="match status" value="1"/>
</dbReference>